<evidence type="ECO:0000256" key="4">
    <source>
        <dbReference type="ARBA" id="ARBA00022475"/>
    </source>
</evidence>
<name>A0A4Q7KDY1_9PSEU</name>
<dbReference type="InterPro" id="IPR036259">
    <property type="entry name" value="MFS_trans_sf"/>
</dbReference>
<dbReference type="RefSeq" id="WP_130347882.1">
    <property type="nucleotide sequence ID" value="NZ_SGWQ01000012.1"/>
</dbReference>
<comment type="similarity">
    <text evidence="2">Belongs to the major facilitator superfamily. EmrB family.</text>
</comment>
<comment type="caution">
    <text evidence="10">The sequence shown here is derived from an EMBL/GenBank/DDBJ whole genome shotgun (WGS) entry which is preliminary data.</text>
</comment>
<evidence type="ECO:0000313" key="10">
    <source>
        <dbReference type="EMBL" id="RZS32435.1"/>
    </source>
</evidence>
<reference evidence="10 11" key="1">
    <citation type="submission" date="2019-02" db="EMBL/GenBank/DDBJ databases">
        <title>Genomic Encyclopedia of Type Strains, Phase IV (KMG-IV): sequencing the most valuable type-strain genomes for metagenomic binning, comparative biology and taxonomic classification.</title>
        <authorList>
            <person name="Goeker M."/>
        </authorList>
    </citation>
    <scope>NUCLEOTIDE SEQUENCE [LARGE SCALE GENOMIC DNA]</scope>
    <source>
        <strain evidence="10 11">DSM 101727</strain>
    </source>
</reference>
<feature type="domain" description="Major facilitator superfamily (MFS) profile" evidence="9">
    <location>
        <begin position="16"/>
        <end position="455"/>
    </location>
</feature>
<dbReference type="PANTHER" id="PTHR42718:SF9">
    <property type="entry name" value="MAJOR FACILITATOR SUPERFAMILY MULTIDRUG TRANSPORTER MFSC"/>
    <property type="match status" value="1"/>
</dbReference>
<keyword evidence="11" id="KW-1185">Reference proteome</keyword>
<feature type="transmembrane region" description="Helical" evidence="8">
    <location>
        <begin position="107"/>
        <end position="129"/>
    </location>
</feature>
<evidence type="ECO:0000256" key="6">
    <source>
        <dbReference type="ARBA" id="ARBA00022989"/>
    </source>
</evidence>
<dbReference type="Gene3D" id="1.20.1720.10">
    <property type="entry name" value="Multidrug resistance protein D"/>
    <property type="match status" value="1"/>
</dbReference>
<dbReference type="CDD" id="cd17321">
    <property type="entry name" value="MFS_MMR_MDR_like"/>
    <property type="match status" value="1"/>
</dbReference>
<feature type="transmembrane region" description="Helical" evidence="8">
    <location>
        <begin position="432"/>
        <end position="450"/>
    </location>
</feature>
<accession>A0A4Q7KDY1</accession>
<dbReference type="AlphaFoldDB" id="A0A4Q7KDY1"/>
<feature type="transmembrane region" description="Helical" evidence="8">
    <location>
        <begin position="407"/>
        <end position="426"/>
    </location>
</feature>
<keyword evidence="3" id="KW-0813">Transport</keyword>
<keyword evidence="5 8" id="KW-0812">Transmembrane</keyword>
<feature type="transmembrane region" description="Helical" evidence="8">
    <location>
        <begin position="335"/>
        <end position="354"/>
    </location>
</feature>
<protein>
    <submittedName>
        <fullName evidence="10">EmrB/QacA subfamily drug resistance transporter</fullName>
    </submittedName>
</protein>
<dbReference type="InterPro" id="IPR020846">
    <property type="entry name" value="MFS_dom"/>
</dbReference>
<proteinExistence type="inferred from homology"/>
<dbReference type="GO" id="GO:0005886">
    <property type="term" value="C:plasma membrane"/>
    <property type="evidence" value="ECO:0007669"/>
    <property type="project" value="UniProtKB-SubCell"/>
</dbReference>
<evidence type="ECO:0000256" key="5">
    <source>
        <dbReference type="ARBA" id="ARBA00022692"/>
    </source>
</evidence>
<feature type="transmembrane region" description="Helical" evidence="8">
    <location>
        <begin position="141"/>
        <end position="160"/>
    </location>
</feature>
<dbReference type="InterPro" id="IPR004638">
    <property type="entry name" value="EmrB-like"/>
</dbReference>
<comment type="subcellular location">
    <subcellularLocation>
        <location evidence="1">Cell membrane</location>
        <topology evidence="1">Multi-pass membrane protein</topology>
    </subcellularLocation>
</comment>
<gene>
    <name evidence="10" type="ORF">EV193_11269</name>
</gene>
<evidence type="ECO:0000259" key="9">
    <source>
        <dbReference type="PROSITE" id="PS50850"/>
    </source>
</evidence>
<dbReference type="OrthoDB" id="9781469at2"/>
<sequence length="455" mass="47397">MTLSTTVPHKAGTGWFLAPLFLGTFMSLLDVSIVNIALPTIQSDLTTSLAQLQWIVDGYIVALAAFMLTGGSLADRFGRKAVFLIGVAGFTVASLACALADSADWLIAARVVQGAAASVLTPGAMSLIAQAFPEPARRARIIGLWSSVASSAFVLGPLIGGPLTEAFGWRSVFYLNVPLGMLTVVVGLRRLRESADPEHASPDVVGQLLAIGWIGALTYGIIDGGHRGWTEPPVLAALGLAAVLFVAFILIELRQQRPMLPIRLFARPEFGLVNLAAFVMGFGTFGSFFLLSIYLQSVRGATPTEAALQFLPYVLANTTAGLLAGRLVSRFGGRLPLVAGYTLITVALLGMLVLTPTTPYPVIAVLFVIIGFGLSTGGVPTNTMALHAVPRHSSGMAASTVNATRQTGTAVGVAVLGAVVAAQPTFTDGLRHALLVAGVATGVVTVLLATRLRAK</sequence>
<dbReference type="Proteomes" id="UP000294257">
    <property type="component" value="Unassembled WGS sequence"/>
</dbReference>
<dbReference type="EMBL" id="SGWQ01000012">
    <property type="protein sequence ID" value="RZS32435.1"/>
    <property type="molecule type" value="Genomic_DNA"/>
</dbReference>
<evidence type="ECO:0000256" key="1">
    <source>
        <dbReference type="ARBA" id="ARBA00004651"/>
    </source>
</evidence>
<feature type="transmembrane region" description="Helical" evidence="8">
    <location>
        <begin position="272"/>
        <end position="295"/>
    </location>
</feature>
<feature type="transmembrane region" description="Helical" evidence="8">
    <location>
        <begin position="204"/>
        <end position="222"/>
    </location>
</feature>
<dbReference type="InterPro" id="IPR011701">
    <property type="entry name" value="MFS"/>
</dbReference>
<evidence type="ECO:0000256" key="8">
    <source>
        <dbReference type="SAM" id="Phobius"/>
    </source>
</evidence>
<keyword evidence="6 8" id="KW-1133">Transmembrane helix</keyword>
<dbReference type="NCBIfam" id="TIGR00711">
    <property type="entry name" value="efflux_EmrB"/>
    <property type="match status" value="1"/>
</dbReference>
<dbReference type="PANTHER" id="PTHR42718">
    <property type="entry name" value="MAJOR FACILITATOR SUPERFAMILY MULTIDRUG TRANSPORTER MFSC"/>
    <property type="match status" value="1"/>
</dbReference>
<feature type="transmembrane region" description="Helical" evidence="8">
    <location>
        <begin position="172"/>
        <end position="192"/>
    </location>
</feature>
<keyword evidence="4" id="KW-1003">Cell membrane</keyword>
<keyword evidence="7 8" id="KW-0472">Membrane</keyword>
<evidence type="ECO:0000256" key="2">
    <source>
        <dbReference type="ARBA" id="ARBA00008537"/>
    </source>
</evidence>
<feature type="transmembrane region" description="Helical" evidence="8">
    <location>
        <begin position="81"/>
        <end position="101"/>
    </location>
</feature>
<feature type="transmembrane region" description="Helical" evidence="8">
    <location>
        <begin position="12"/>
        <end position="34"/>
    </location>
</feature>
<feature type="transmembrane region" description="Helical" evidence="8">
    <location>
        <begin position="54"/>
        <end position="74"/>
    </location>
</feature>
<evidence type="ECO:0000256" key="3">
    <source>
        <dbReference type="ARBA" id="ARBA00022448"/>
    </source>
</evidence>
<feature type="transmembrane region" description="Helical" evidence="8">
    <location>
        <begin position="307"/>
        <end position="328"/>
    </location>
</feature>
<dbReference type="Gene3D" id="1.20.1250.20">
    <property type="entry name" value="MFS general substrate transporter like domains"/>
    <property type="match status" value="1"/>
</dbReference>
<dbReference type="SUPFAM" id="SSF103473">
    <property type="entry name" value="MFS general substrate transporter"/>
    <property type="match status" value="1"/>
</dbReference>
<dbReference type="PROSITE" id="PS50850">
    <property type="entry name" value="MFS"/>
    <property type="match status" value="1"/>
</dbReference>
<dbReference type="PRINTS" id="PR01036">
    <property type="entry name" value="TCRTETB"/>
</dbReference>
<dbReference type="GO" id="GO:0022857">
    <property type="term" value="F:transmembrane transporter activity"/>
    <property type="evidence" value="ECO:0007669"/>
    <property type="project" value="InterPro"/>
</dbReference>
<evidence type="ECO:0000256" key="7">
    <source>
        <dbReference type="ARBA" id="ARBA00023136"/>
    </source>
</evidence>
<dbReference type="Pfam" id="PF07690">
    <property type="entry name" value="MFS_1"/>
    <property type="match status" value="1"/>
</dbReference>
<feature type="transmembrane region" description="Helical" evidence="8">
    <location>
        <begin position="360"/>
        <end position="386"/>
    </location>
</feature>
<organism evidence="10 11">
    <name type="scientific">Herbihabitans rhizosphaerae</name>
    <dbReference type="NCBI Taxonomy" id="1872711"/>
    <lineage>
        <taxon>Bacteria</taxon>
        <taxon>Bacillati</taxon>
        <taxon>Actinomycetota</taxon>
        <taxon>Actinomycetes</taxon>
        <taxon>Pseudonocardiales</taxon>
        <taxon>Pseudonocardiaceae</taxon>
        <taxon>Herbihabitans</taxon>
    </lineage>
</organism>
<evidence type="ECO:0000313" key="11">
    <source>
        <dbReference type="Proteomes" id="UP000294257"/>
    </source>
</evidence>
<feature type="transmembrane region" description="Helical" evidence="8">
    <location>
        <begin position="234"/>
        <end position="251"/>
    </location>
</feature>